<keyword evidence="3" id="KW-1185">Reference proteome</keyword>
<comment type="caution">
    <text evidence="2">The sequence shown here is derived from an EMBL/GenBank/DDBJ whole genome shotgun (WGS) entry which is preliminary data.</text>
</comment>
<dbReference type="Proteomes" id="UP001271274">
    <property type="component" value="Unassembled WGS sequence"/>
</dbReference>
<evidence type="ECO:0000313" key="3">
    <source>
        <dbReference type="Proteomes" id="UP001271274"/>
    </source>
</evidence>
<evidence type="ECO:0000313" key="2">
    <source>
        <dbReference type="EMBL" id="MDX3705304.1"/>
    </source>
</evidence>
<name>A0ABU4NU00_9ACTN</name>
<feature type="compositionally biased region" description="Basic and acidic residues" evidence="1">
    <location>
        <begin position="34"/>
        <end position="88"/>
    </location>
</feature>
<organism evidence="2 3">
    <name type="scientific">Streptomyces europaeiscabiei</name>
    <dbReference type="NCBI Taxonomy" id="146819"/>
    <lineage>
        <taxon>Bacteria</taxon>
        <taxon>Bacillati</taxon>
        <taxon>Actinomycetota</taxon>
        <taxon>Actinomycetes</taxon>
        <taxon>Kitasatosporales</taxon>
        <taxon>Streptomycetaceae</taxon>
        <taxon>Streptomyces</taxon>
    </lineage>
</organism>
<sequence length="195" mass="20655">MSTPTPPPADPGGTPQAPPPAPEPPQQAAQPAETDWRAEAKKWEARAKENKGAADRLTQLEEANKTEAQKLADRAAKAEGERDGAKAEALRWRIAARNGISDEDAEIFLTGTTEEALSRQAERLVALRGGSQQAAAAVGPQGQRTPVEALRPGALPNPPEPTLADQIAAAEKAGEWGTAQRLKAQQLMQLANPNQ</sequence>
<protein>
    <recommendedName>
        <fullName evidence="4">Scaffolding protein</fullName>
    </recommendedName>
</protein>
<evidence type="ECO:0000256" key="1">
    <source>
        <dbReference type="SAM" id="MobiDB-lite"/>
    </source>
</evidence>
<evidence type="ECO:0008006" key="4">
    <source>
        <dbReference type="Google" id="ProtNLM"/>
    </source>
</evidence>
<gene>
    <name evidence="2" type="ORF">PV662_37285</name>
</gene>
<accession>A0ABU4NU00</accession>
<dbReference type="RefSeq" id="WP_319063396.1">
    <property type="nucleotide sequence ID" value="NZ_JARAYT010000010.1"/>
</dbReference>
<feature type="region of interest" description="Disordered" evidence="1">
    <location>
        <begin position="1"/>
        <end position="88"/>
    </location>
</feature>
<proteinExistence type="predicted"/>
<feature type="region of interest" description="Disordered" evidence="1">
    <location>
        <begin position="134"/>
        <end position="162"/>
    </location>
</feature>
<feature type="compositionally biased region" description="Low complexity" evidence="1">
    <location>
        <begin position="134"/>
        <end position="143"/>
    </location>
</feature>
<dbReference type="EMBL" id="JARAYU010000018">
    <property type="protein sequence ID" value="MDX3705304.1"/>
    <property type="molecule type" value="Genomic_DNA"/>
</dbReference>
<reference evidence="2 3" key="1">
    <citation type="journal article" date="2023" name="Microb. Genom.">
        <title>Mesoterricola silvestris gen. nov., sp. nov., Mesoterricola sediminis sp. nov., Geothrix oryzae sp. nov., Geothrix edaphica sp. nov., Geothrix rubra sp. nov., and Geothrix limicola sp. nov., six novel members of Acidobacteriota isolated from soils.</title>
        <authorList>
            <person name="Weisberg A.J."/>
            <person name="Pearce E."/>
            <person name="Kramer C.G."/>
            <person name="Chang J.H."/>
            <person name="Clarke C.R."/>
        </authorList>
    </citation>
    <scope>NUCLEOTIDE SEQUENCE [LARGE SCALE GENOMIC DNA]</scope>
    <source>
        <strain evidence="2 3">ID09-01A</strain>
    </source>
</reference>
<feature type="compositionally biased region" description="Pro residues" evidence="1">
    <location>
        <begin position="1"/>
        <end position="25"/>
    </location>
</feature>